<sequence>CSASSSPELIHENPYLTQICEYISNVTGVNLDDRTDHHDVGNKRYILQGIVDAMNLLKGLNREKIEEFKTQVDQMKTGRDCDGMYFQSVLTIDVDFLEEAVARMISKL</sequence>
<name>A0AA88GKK7_NAELO</name>
<dbReference type="RefSeq" id="XP_044545433.1">
    <property type="nucleotide sequence ID" value="XM_044698377.1"/>
</dbReference>
<evidence type="ECO:0000313" key="2">
    <source>
        <dbReference type="Proteomes" id="UP000816034"/>
    </source>
</evidence>
<feature type="non-terminal residue" evidence="1">
    <location>
        <position position="1"/>
    </location>
</feature>
<organism evidence="1 2">
    <name type="scientific">Naegleria lovaniensis</name>
    <name type="common">Amoeba</name>
    <dbReference type="NCBI Taxonomy" id="51637"/>
    <lineage>
        <taxon>Eukaryota</taxon>
        <taxon>Discoba</taxon>
        <taxon>Heterolobosea</taxon>
        <taxon>Tetramitia</taxon>
        <taxon>Eutetramitia</taxon>
        <taxon>Vahlkampfiidae</taxon>
        <taxon>Naegleria</taxon>
    </lineage>
</organism>
<dbReference type="GeneID" id="68100768"/>
<reference evidence="1 2" key="1">
    <citation type="journal article" date="2018" name="BMC Genomics">
        <title>The genome of Naegleria lovaniensis, the basis for a comparative approach to unravel pathogenicity factors of the human pathogenic amoeba N. fowleri.</title>
        <authorList>
            <person name="Liechti N."/>
            <person name="Schurch N."/>
            <person name="Bruggmann R."/>
            <person name="Wittwer M."/>
        </authorList>
    </citation>
    <scope>NUCLEOTIDE SEQUENCE [LARGE SCALE GENOMIC DNA]</scope>
    <source>
        <strain evidence="1 2">ATCC 30569</strain>
    </source>
</reference>
<proteinExistence type="predicted"/>
<dbReference type="AlphaFoldDB" id="A0AA88GKK7"/>
<gene>
    <name evidence="1" type="ORF">C9374_008314</name>
</gene>
<keyword evidence="2" id="KW-1185">Reference proteome</keyword>
<dbReference type="EMBL" id="PYSW02000034">
    <property type="protein sequence ID" value="KAG2378171.1"/>
    <property type="molecule type" value="Genomic_DNA"/>
</dbReference>
<evidence type="ECO:0000313" key="1">
    <source>
        <dbReference type="EMBL" id="KAG2378171.1"/>
    </source>
</evidence>
<dbReference type="Proteomes" id="UP000816034">
    <property type="component" value="Unassembled WGS sequence"/>
</dbReference>
<protein>
    <submittedName>
        <fullName evidence="1">Uncharacterized protein</fullName>
    </submittedName>
</protein>
<comment type="caution">
    <text evidence="1">The sequence shown here is derived from an EMBL/GenBank/DDBJ whole genome shotgun (WGS) entry which is preliminary data.</text>
</comment>
<accession>A0AA88GKK7</accession>